<organism evidence="1 2">
    <name type="scientific">Gulo gulo</name>
    <name type="common">Wolverine</name>
    <name type="synonym">Gluton</name>
    <dbReference type="NCBI Taxonomy" id="48420"/>
    <lineage>
        <taxon>Eukaryota</taxon>
        <taxon>Metazoa</taxon>
        <taxon>Chordata</taxon>
        <taxon>Craniata</taxon>
        <taxon>Vertebrata</taxon>
        <taxon>Euteleostomi</taxon>
        <taxon>Mammalia</taxon>
        <taxon>Eutheria</taxon>
        <taxon>Laurasiatheria</taxon>
        <taxon>Carnivora</taxon>
        <taxon>Caniformia</taxon>
        <taxon>Musteloidea</taxon>
        <taxon>Mustelidae</taxon>
        <taxon>Guloninae</taxon>
        <taxon>Gulo</taxon>
    </lineage>
</organism>
<dbReference type="AlphaFoldDB" id="A0A9X9LYN7"/>
<accession>A0A9X9LYN7</accession>
<proteinExistence type="predicted"/>
<evidence type="ECO:0000313" key="1">
    <source>
        <dbReference type="EMBL" id="VCX04277.1"/>
    </source>
</evidence>
<reference evidence="1 2" key="1">
    <citation type="submission" date="2018-10" db="EMBL/GenBank/DDBJ databases">
        <authorList>
            <person name="Ekblom R."/>
            <person name="Jareborg N."/>
        </authorList>
    </citation>
    <scope>NUCLEOTIDE SEQUENCE [LARGE SCALE GENOMIC DNA]</scope>
    <source>
        <tissue evidence="1">Muscle</tissue>
    </source>
</reference>
<gene>
    <name evidence="1" type="ORF">BN2614_LOCUS1</name>
</gene>
<dbReference type="Proteomes" id="UP000269945">
    <property type="component" value="Unassembled WGS sequence"/>
</dbReference>
<keyword evidence="2" id="KW-1185">Reference proteome</keyword>
<protein>
    <submittedName>
        <fullName evidence="1">Uncharacterized protein</fullName>
    </submittedName>
</protein>
<name>A0A9X9LYN7_GULGU</name>
<comment type="caution">
    <text evidence="1">The sequence shown here is derived from an EMBL/GenBank/DDBJ whole genome shotgun (WGS) entry which is preliminary data.</text>
</comment>
<evidence type="ECO:0000313" key="2">
    <source>
        <dbReference type="Proteomes" id="UP000269945"/>
    </source>
</evidence>
<sequence length="30" mass="3487">MVQRHLSCLLGPKLISKMTPLRLRNLPRTN</sequence>
<dbReference type="EMBL" id="CYRY02029919">
    <property type="protein sequence ID" value="VCX04277.1"/>
    <property type="molecule type" value="Genomic_DNA"/>
</dbReference>